<dbReference type="EMBL" id="KV429064">
    <property type="protein sequence ID" value="KZT68719.1"/>
    <property type="molecule type" value="Genomic_DNA"/>
</dbReference>
<dbReference type="AlphaFoldDB" id="A0A165PWS6"/>
<keyword evidence="4" id="KW-1185">Reference proteome</keyword>
<accession>A0A165PWS6</accession>
<evidence type="ECO:0000313" key="4">
    <source>
        <dbReference type="Proteomes" id="UP000076727"/>
    </source>
</evidence>
<evidence type="ECO:0000259" key="1">
    <source>
        <dbReference type="Pfam" id="PF13409"/>
    </source>
</evidence>
<gene>
    <name evidence="3" type="ORF">DAEQUDRAFT_745613</name>
</gene>
<feature type="domain" description="GST N-terminal" evidence="1">
    <location>
        <begin position="16"/>
        <end position="90"/>
    </location>
</feature>
<dbReference type="Pfam" id="PF13409">
    <property type="entry name" value="GST_N_2"/>
    <property type="match status" value="1"/>
</dbReference>
<name>A0A165PWS6_9APHY</name>
<dbReference type="InterPro" id="IPR004045">
    <property type="entry name" value="Glutathione_S-Trfase_N"/>
</dbReference>
<dbReference type="STRING" id="1314783.A0A165PWS6"/>
<evidence type="ECO:0000259" key="2">
    <source>
        <dbReference type="Pfam" id="PF22041"/>
    </source>
</evidence>
<feature type="domain" description="Glutathione S-transferase UstS-like C-terminal" evidence="2">
    <location>
        <begin position="106"/>
        <end position="246"/>
    </location>
</feature>
<organism evidence="3 4">
    <name type="scientific">Daedalea quercina L-15889</name>
    <dbReference type="NCBI Taxonomy" id="1314783"/>
    <lineage>
        <taxon>Eukaryota</taxon>
        <taxon>Fungi</taxon>
        <taxon>Dikarya</taxon>
        <taxon>Basidiomycota</taxon>
        <taxon>Agaricomycotina</taxon>
        <taxon>Agaricomycetes</taxon>
        <taxon>Polyporales</taxon>
        <taxon>Fomitopsis</taxon>
    </lineage>
</organism>
<dbReference type="Gene3D" id="3.40.30.10">
    <property type="entry name" value="Glutaredoxin"/>
    <property type="match status" value="1"/>
</dbReference>
<reference evidence="3 4" key="1">
    <citation type="journal article" date="2016" name="Mol. Biol. Evol.">
        <title>Comparative Genomics of Early-Diverging Mushroom-Forming Fungi Provides Insights into the Origins of Lignocellulose Decay Capabilities.</title>
        <authorList>
            <person name="Nagy L.G."/>
            <person name="Riley R."/>
            <person name="Tritt A."/>
            <person name="Adam C."/>
            <person name="Daum C."/>
            <person name="Floudas D."/>
            <person name="Sun H."/>
            <person name="Yadav J.S."/>
            <person name="Pangilinan J."/>
            <person name="Larsson K.H."/>
            <person name="Matsuura K."/>
            <person name="Barry K."/>
            <person name="Labutti K."/>
            <person name="Kuo R."/>
            <person name="Ohm R.A."/>
            <person name="Bhattacharya S.S."/>
            <person name="Shirouzu T."/>
            <person name="Yoshinaga Y."/>
            <person name="Martin F.M."/>
            <person name="Grigoriev I.V."/>
            <person name="Hibbett D.S."/>
        </authorList>
    </citation>
    <scope>NUCLEOTIDE SEQUENCE [LARGE SCALE GENOMIC DNA]</scope>
    <source>
        <strain evidence="3 4">L-15889</strain>
    </source>
</reference>
<proteinExistence type="predicted"/>
<sequence>MIILYDIPANVEGKAWSPNTWKTRIALNYKGLPYRTEWVEYPDIAPLLRGYGVPRAPPPAWMAYTLPAIYDPKTRSFTMDSMKIAVYLDATYPDTPAVLPASLRVFHGAFQRAYWDTILEHLRSLIMLPALKRQLNERSQTYFRETREKAFACKMEEICTPDKQAEQWARLEKAFGVMASWFEAAGDGRVLFLGTDEGQICHADTQIGGLLKWIQTIFGPESEEWRRVERFDGGRWKRFMAIIDKWADTSC</sequence>
<dbReference type="Gene3D" id="1.20.1050.10">
    <property type="match status" value="1"/>
</dbReference>
<protein>
    <submittedName>
        <fullName evidence="3">Uncharacterized protein</fullName>
    </submittedName>
</protein>
<dbReference type="InterPro" id="IPR036249">
    <property type="entry name" value="Thioredoxin-like_sf"/>
</dbReference>
<dbReference type="OrthoDB" id="4951845at2759"/>
<dbReference type="Pfam" id="PF22041">
    <property type="entry name" value="GST_C_7"/>
    <property type="match status" value="1"/>
</dbReference>
<dbReference type="SUPFAM" id="SSF52833">
    <property type="entry name" value="Thioredoxin-like"/>
    <property type="match status" value="1"/>
</dbReference>
<dbReference type="Proteomes" id="UP000076727">
    <property type="component" value="Unassembled WGS sequence"/>
</dbReference>
<dbReference type="InterPro" id="IPR054416">
    <property type="entry name" value="GST_UstS-like_C"/>
</dbReference>
<evidence type="ECO:0000313" key="3">
    <source>
        <dbReference type="EMBL" id="KZT68719.1"/>
    </source>
</evidence>